<dbReference type="Proteomes" id="UP000007305">
    <property type="component" value="Chromosome 1"/>
</dbReference>
<reference evidence="2" key="3">
    <citation type="submission" date="2021-05" db="UniProtKB">
        <authorList>
            <consortium name="EnsemblPlants"/>
        </authorList>
    </citation>
    <scope>IDENTIFICATION</scope>
    <source>
        <strain evidence="2">cv. B73</strain>
    </source>
</reference>
<dbReference type="EnsemblPlants" id="Zm00001eb023790_T001">
    <property type="protein sequence ID" value="Zm00001eb023790_P001"/>
    <property type="gene ID" value="Zm00001eb023790"/>
</dbReference>
<feature type="compositionally biased region" description="Polar residues" evidence="1">
    <location>
        <begin position="42"/>
        <end position="51"/>
    </location>
</feature>
<proteinExistence type="predicted"/>
<protein>
    <submittedName>
        <fullName evidence="2">Uncharacterized protein</fullName>
    </submittedName>
</protein>
<reference evidence="3" key="1">
    <citation type="submission" date="2015-12" db="EMBL/GenBank/DDBJ databases">
        <title>Update maize B73 reference genome by single molecule sequencing technologies.</title>
        <authorList>
            <consortium name="Maize Genome Sequencing Project"/>
            <person name="Ware D."/>
        </authorList>
    </citation>
    <scope>NUCLEOTIDE SEQUENCE [LARGE SCALE GENOMIC DNA]</scope>
    <source>
        <strain evidence="3">cv. B73</strain>
    </source>
</reference>
<reference evidence="2" key="2">
    <citation type="submission" date="2019-07" db="EMBL/GenBank/DDBJ databases">
        <authorList>
            <person name="Seetharam A."/>
            <person name="Woodhouse M."/>
            <person name="Cannon E."/>
        </authorList>
    </citation>
    <scope>NUCLEOTIDE SEQUENCE [LARGE SCALE GENOMIC DNA]</scope>
    <source>
        <strain evidence="2">cv. B73</strain>
    </source>
</reference>
<keyword evidence="3" id="KW-1185">Reference proteome</keyword>
<accession>A0A804LNF0</accession>
<feature type="region of interest" description="Disordered" evidence="1">
    <location>
        <begin position="36"/>
        <end position="115"/>
    </location>
</feature>
<evidence type="ECO:0000256" key="1">
    <source>
        <dbReference type="SAM" id="MobiDB-lite"/>
    </source>
</evidence>
<evidence type="ECO:0000313" key="3">
    <source>
        <dbReference type="Proteomes" id="UP000007305"/>
    </source>
</evidence>
<organism evidence="2 3">
    <name type="scientific">Zea mays</name>
    <name type="common">Maize</name>
    <dbReference type="NCBI Taxonomy" id="4577"/>
    <lineage>
        <taxon>Eukaryota</taxon>
        <taxon>Viridiplantae</taxon>
        <taxon>Streptophyta</taxon>
        <taxon>Embryophyta</taxon>
        <taxon>Tracheophyta</taxon>
        <taxon>Spermatophyta</taxon>
        <taxon>Magnoliopsida</taxon>
        <taxon>Liliopsida</taxon>
        <taxon>Poales</taxon>
        <taxon>Poaceae</taxon>
        <taxon>PACMAD clade</taxon>
        <taxon>Panicoideae</taxon>
        <taxon>Andropogonodae</taxon>
        <taxon>Andropogoneae</taxon>
        <taxon>Tripsacinae</taxon>
        <taxon>Zea</taxon>
    </lineage>
</organism>
<evidence type="ECO:0000313" key="2">
    <source>
        <dbReference type="EnsemblPlants" id="Zm00001eb023790_P001"/>
    </source>
</evidence>
<dbReference type="Gramene" id="Zm00001eb023790_T001">
    <property type="protein sequence ID" value="Zm00001eb023790_P001"/>
    <property type="gene ID" value="Zm00001eb023790"/>
</dbReference>
<sequence length="115" mass="12500">MDVYIVRFPSDLVHACSVHEVVWCRRCTLAGHLEIEEHKQCSPDSKQPTNPEQKKRGEESARSAPYLRGSPSQSRERCVVDPPPAPAAAAPVGHRPASQTGPLALPPTVKRSGAK</sequence>
<dbReference type="AlphaFoldDB" id="A0A804LNF0"/>
<feature type="compositionally biased region" description="Basic and acidic residues" evidence="1">
    <location>
        <begin position="52"/>
        <end position="61"/>
    </location>
</feature>
<dbReference type="InParanoid" id="A0A804LNF0"/>
<name>A0A804LNF0_MAIZE</name>